<evidence type="ECO:0000313" key="2">
    <source>
        <dbReference type="Proteomes" id="UP000289738"/>
    </source>
</evidence>
<accession>A0A445CVD7</accession>
<name>A0A445CVD7_ARAHY</name>
<gene>
    <name evidence="1" type="ORF">Ahy_A06g030146</name>
</gene>
<dbReference type="EMBL" id="SDMP01000006">
    <property type="protein sequence ID" value="RYR54883.1"/>
    <property type="molecule type" value="Genomic_DNA"/>
</dbReference>
<evidence type="ECO:0000313" key="1">
    <source>
        <dbReference type="EMBL" id="RYR54883.1"/>
    </source>
</evidence>
<dbReference type="PANTHER" id="PTHR31286:SF99">
    <property type="entry name" value="DUF4283 DOMAIN-CONTAINING PROTEIN"/>
    <property type="match status" value="1"/>
</dbReference>
<dbReference type="Proteomes" id="UP000289738">
    <property type="component" value="Chromosome A06"/>
</dbReference>
<dbReference type="PANTHER" id="PTHR31286">
    <property type="entry name" value="GLYCINE-RICH CELL WALL STRUCTURAL PROTEIN 1.8-LIKE"/>
    <property type="match status" value="1"/>
</dbReference>
<proteinExistence type="predicted"/>
<reference evidence="1 2" key="1">
    <citation type="submission" date="2019-01" db="EMBL/GenBank/DDBJ databases">
        <title>Sequencing of cultivated peanut Arachis hypogaea provides insights into genome evolution and oil improvement.</title>
        <authorList>
            <person name="Chen X."/>
        </authorList>
    </citation>
    <scope>NUCLEOTIDE SEQUENCE [LARGE SCALE GENOMIC DNA]</scope>
    <source>
        <strain evidence="2">cv. Fuhuasheng</strain>
        <tissue evidence="1">Leaves</tissue>
    </source>
</reference>
<sequence>MLKIDELTSIHSRRKFARIYVKIDLEKKIVPSFTALEKGFKLKYEGLYQICFKCGRYGHRMKNAQNLWEKCSNKGFRQPRTVARCQTTEEEKTKIMVT</sequence>
<organism evidence="1 2">
    <name type="scientific">Arachis hypogaea</name>
    <name type="common">Peanut</name>
    <dbReference type="NCBI Taxonomy" id="3818"/>
    <lineage>
        <taxon>Eukaryota</taxon>
        <taxon>Viridiplantae</taxon>
        <taxon>Streptophyta</taxon>
        <taxon>Embryophyta</taxon>
        <taxon>Tracheophyta</taxon>
        <taxon>Spermatophyta</taxon>
        <taxon>Magnoliopsida</taxon>
        <taxon>eudicotyledons</taxon>
        <taxon>Gunneridae</taxon>
        <taxon>Pentapetalae</taxon>
        <taxon>rosids</taxon>
        <taxon>fabids</taxon>
        <taxon>Fabales</taxon>
        <taxon>Fabaceae</taxon>
        <taxon>Papilionoideae</taxon>
        <taxon>50 kb inversion clade</taxon>
        <taxon>dalbergioids sensu lato</taxon>
        <taxon>Dalbergieae</taxon>
        <taxon>Pterocarpus clade</taxon>
        <taxon>Arachis</taxon>
    </lineage>
</organism>
<dbReference type="AlphaFoldDB" id="A0A445CVD7"/>
<keyword evidence="2" id="KW-1185">Reference proteome</keyword>
<protein>
    <recommendedName>
        <fullName evidence="3">CCHC-type domain-containing protein</fullName>
    </recommendedName>
</protein>
<evidence type="ECO:0008006" key="3">
    <source>
        <dbReference type="Google" id="ProtNLM"/>
    </source>
</evidence>
<comment type="caution">
    <text evidence="1">The sequence shown here is derived from an EMBL/GenBank/DDBJ whole genome shotgun (WGS) entry which is preliminary data.</text>
</comment>
<dbReference type="InterPro" id="IPR040256">
    <property type="entry name" value="At4g02000-like"/>
</dbReference>